<keyword evidence="3" id="KW-0805">Transcription regulation</keyword>
<feature type="domain" description="Myb-like" evidence="8">
    <location>
        <begin position="57"/>
        <end position="107"/>
    </location>
</feature>
<keyword evidence="5" id="KW-0010">Activator</keyword>
<comment type="subcellular location">
    <subcellularLocation>
        <location evidence="1">Nucleus</location>
    </subcellularLocation>
</comment>
<reference evidence="10" key="2">
    <citation type="submission" date="2020-04" db="EMBL/GenBank/DDBJ databases">
        <authorList>
            <person name="Hao Q.Q."/>
        </authorList>
    </citation>
    <scope>NUCLEOTIDE SEQUENCE</scope>
</reference>
<feature type="domain" description="HTH myb-type" evidence="9">
    <location>
        <begin position="4"/>
        <end position="56"/>
    </location>
</feature>
<evidence type="ECO:0000256" key="6">
    <source>
        <dbReference type="ARBA" id="ARBA00023163"/>
    </source>
</evidence>
<dbReference type="InterPro" id="IPR001005">
    <property type="entry name" value="SANT/Myb"/>
</dbReference>
<keyword evidence="4" id="KW-0238">DNA-binding</keyword>
<feature type="domain" description="Myb-like" evidence="8">
    <location>
        <begin position="4"/>
        <end position="56"/>
    </location>
</feature>
<accession>A0A7S8WJ11</accession>
<dbReference type="FunFam" id="1.10.10.60:FF:000218">
    <property type="entry name" value="Myb transcription factor"/>
    <property type="match status" value="1"/>
</dbReference>
<evidence type="ECO:0000256" key="5">
    <source>
        <dbReference type="ARBA" id="ARBA00023159"/>
    </source>
</evidence>
<dbReference type="PROSITE" id="PS50090">
    <property type="entry name" value="MYB_LIKE"/>
    <property type="match status" value="2"/>
</dbReference>
<feature type="domain" description="HTH myb-type" evidence="9">
    <location>
        <begin position="57"/>
        <end position="111"/>
    </location>
</feature>
<evidence type="ECO:0000256" key="3">
    <source>
        <dbReference type="ARBA" id="ARBA00023015"/>
    </source>
</evidence>
<keyword evidence="2" id="KW-0677">Repeat</keyword>
<evidence type="ECO:0000256" key="2">
    <source>
        <dbReference type="ARBA" id="ARBA00022737"/>
    </source>
</evidence>
<evidence type="ECO:0000256" key="4">
    <source>
        <dbReference type="ARBA" id="ARBA00023125"/>
    </source>
</evidence>
<dbReference type="SUPFAM" id="SSF46689">
    <property type="entry name" value="Homeodomain-like"/>
    <property type="match status" value="1"/>
</dbReference>
<evidence type="ECO:0000313" key="10">
    <source>
        <dbReference type="EMBL" id="QPF16196.1"/>
    </source>
</evidence>
<dbReference type="PANTHER" id="PTHR47999:SF24">
    <property type="entry name" value="TRANSCRIPTION FACTOR MYB90"/>
    <property type="match status" value="1"/>
</dbReference>
<dbReference type="GO" id="GO:0005634">
    <property type="term" value="C:nucleus"/>
    <property type="evidence" value="ECO:0007669"/>
    <property type="project" value="UniProtKB-SubCell"/>
</dbReference>
<evidence type="ECO:0000256" key="7">
    <source>
        <dbReference type="ARBA" id="ARBA00023242"/>
    </source>
</evidence>
<evidence type="ECO:0000259" key="9">
    <source>
        <dbReference type="PROSITE" id="PS51294"/>
    </source>
</evidence>
<dbReference type="SMR" id="A0A7S8WJ11"/>
<keyword evidence="7" id="KW-0539">Nucleus</keyword>
<name>A0A7S8WJ11_9MAGN</name>
<protein>
    <submittedName>
        <fullName evidence="10">MYB1</fullName>
    </submittedName>
</protein>
<dbReference type="InterPro" id="IPR017930">
    <property type="entry name" value="Myb_dom"/>
</dbReference>
<dbReference type="SMART" id="SM00717">
    <property type="entry name" value="SANT"/>
    <property type="match status" value="2"/>
</dbReference>
<evidence type="ECO:0000259" key="8">
    <source>
        <dbReference type="PROSITE" id="PS50090"/>
    </source>
</evidence>
<proteinExistence type="evidence at transcript level"/>
<sequence length="287" mass="32730">MEGNLGLRKGAWTCEEDSLLRKCIQKYGEGNWHQVPLRAGLKRCRKSCRLRWLNYLDPNIKRGEFSSDEVDLIIRLHKLLGNRWSLIAGRLSGRTANDVKNYWNTHQHKKIFARRVINDKTPYKPMGTNVIRPRPRALSRNLVLFNMSEEKNNILRKPTPSTPPELPLSQSPCGGQWWESLILNTEGHKVSTNVSSKTTSGDEFLFFKNLWVEENALATDMGHSENAPSTDMGQSTDDQYLFFENFWVEEEAPATDMGQNEDASATDMGQSNFLNSSISNFSTDTDI</sequence>
<dbReference type="Gene3D" id="1.10.10.60">
    <property type="entry name" value="Homeodomain-like"/>
    <property type="match status" value="2"/>
</dbReference>
<dbReference type="Pfam" id="PF00249">
    <property type="entry name" value="Myb_DNA-binding"/>
    <property type="match status" value="2"/>
</dbReference>
<keyword evidence="6" id="KW-0804">Transcription</keyword>
<organism evidence="10">
    <name type="scientific">Paeonia ostii</name>
    <dbReference type="NCBI Taxonomy" id="459177"/>
    <lineage>
        <taxon>Eukaryota</taxon>
        <taxon>Viridiplantae</taxon>
        <taxon>Streptophyta</taxon>
        <taxon>Embryophyta</taxon>
        <taxon>Tracheophyta</taxon>
        <taxon>Spermatophyta</taxon>
        <taxon>Magnoliopsida</taxon>
        <taxon>eudicotyledons</taxon>
        <taxon>Gunneridae</taxon>
        <taxon>Pentapetalae</taxon>
        <taxon>Saxifragales</taxon>
        <taxon>Paeoniaceae</taxon>
        <taxon>Paeonia</taxon>
    </lineage>
</organism>
<evidence type="ECO:0000256" key="1">
    <source>
        <dbReference type="ARBA" id="ARBA00004123"/>
    </source>
</evidence>
<dbReference type="InterPro" id="IPR009057">
    <property type="entry name" value="Homeodomain-like_sf"/>
</dbReference>
<dbReference type="PANTHER" id="PTHR47999">
    <property type="entry name" value="TRANSCRIPTION FACTOR MYB8-RELATED-RELATED"/>
    <property type="match status" value="1"/>
</dbReference>
<dbReference type="PROSITE" id="PS51294">
    <property type="entry name" value="HTH_MYB"/>
    <property type="match status" value="2"/>
</dbReference>
<reference evidence="10" key="1">
    <citation type="journal article" date="2020" name="Nong Ye Sheng Wu Ji Shu Xue Bao">
        <title>Analysis of Transactivation Activity and Expression Characteristics of PoMYB1 in Paeonia ostii 'Feng Dan Bai'.</title>
        <authorList>
            <person name="Liu P."/>
            <person name="Li W."/>
            <person name="Xu Z.-Z."/>
            <person name="Liu Q.-H."/>
            <person name="Wang K.-L."/>
            <person name="Hao Q."/>
        </authorList>
    </citation>
    <scope>NUCLEOTIDE SEQUENCE</scope>
</reference>
<dbReference type="InterPro" id="IPR015495">
    <property type="entry name" value="Myb_TF_plants"/>
</dbReference>
<dbReference type="GO" id="GO:0003677">
    <property type="term" value="F:DNA binding"/>
    <property type="evidence" value="ECO:0007669"/>
    <property type="project" value="UniProtKB-KW"/>
</dbReference>
<dbReference type="CDD" id="cd00167">
    <property type="entry name" value="SANT"/>
    <property type="match status" value="2"/>
</dbReference>
<dbReference type="GO" id="GO:0080090">
    <property type="term" value="P:regulation of primary metabolic process"/>
    <property type="evidence" value="ECO:0007669"/>
    <property type="project" value="UniProtKB-ARBA"/>
</dbReference>
<dbReference type="AlphaFoldDB" id="A0A7S8WJ11"/>
<dbReference type="EMBL" id="MT360920">
    <property type="protein sequence ID" value="QPF16196.1"/>
    <property type="molecule type" value="mRNA"/>
</dbReference>